<dbReference type="AlphaFoldDB" id="A0A0L0S3N4"/>
<feature type="compositionally biased region" description="Pro residues" evidence="6">
    <location>
        <begin position="349"/>
        <end position="359"/>
    </location>
</feature>
<protein>
    <recommendedName>
        <fullName evidence="7">MADS-box domain-containing protein</fullName>
    </recommendedName>
</protein>
<dbReference type="Gene3D" id="3.40.1810.10">
    <property type="entry name" value="Transcription factor, MADS-box"/>
    <property type="match status" value="1"/>
</dbReference>
<proteinExistence type="predicted"/>
<feature type="compositionally biased region" description="Low complexity" evidence="6">
    <location>
        <begin position="255"/>
        <end position="268"/>
    </location>
</feature>
<dbReference type="GO" id="GO:0045944">
    <property type="term" value="P:positive regulation of transcription by RNA polymerase II"/>
    <property type="evidence" value="ECO:0007669"/>
    <property type="project" value="UniProtKB-ARBA"/>
</dbReference>
<evidence type="ECO:0000313" key="9">
    <source>
        <dbReference type="Proteomes" id="UP000054350"/>
    </source>
</evidence>
<reference evidence="8 9" key="1">
    <citation type="submission" date="2009-11" db="EMBL/GenBank/DDBJ databases">
        <title>Annotation of Allomyces macrogynus ATCC 38327.</title>
        <authorList>
            <consortium name="The Broad Institute Genome Sequencing Platform"/>
            <person name="Russ C."/>
            <person name="Cuomo C."/>
            <person name="Burger G."/>
            <person name="Gray M.W."/>
            <person name="Holland P.W.H."/>
            <person name="King N."/>
            <person name="Lang F.B.F."/>
            <person name="Roger A.J."/>
            <person name="Ruiz-Trillo I."/>
            <person name="Young S.K."/>
            <person name="Zeng Q."/>
            <person name="Gargeya S."/>
            <person name="Fitzgerald M."/>
            <person name="Haas B."/>
            <person name="Abouelleil A."/>
            <person name="Alvarado L."/>
            <person name="Arachchi H.M."/>
            <person name="Berlin A."/>
            <person name="Chapman S.B."/>
            <person name="Gearin G."/>
            <person name="Goldberg J."/>
            <person name="Griggs A."/>
            <person name="Gujja S."/>
            <person name="Hansen M."/>
            <person name="Heiman D."/>
            <person name="Howarth C."/>
            <person name="Larimer J."/>
            <person name="Lui A."/>
            <person name="MacDonald P.J.P."/>
            <person name="McCowen C."/>
            <person name="Montmayeur A."/>
            <person name="Murphy C."/>
            <person name="Neiman D."/>
            <person name="Pearson M."/>
            <person name="Priest M."/>
            <person name="Roberts A."/>
            <person name="Saif S."/>
            <person name="Shea T."/>
            <person name="Sisk P."/>
            <person name="Stolte C."/>
            <person name="Sykes S."/>
            <person name="Wortman J."/>
            <person name="Nusbaum C."/>
            <person name="Birren B."/>
        </authorList>
    </citation>
    <scope>NUCLEOTIDE SEQUENCE [LARGE SCALE GENOMIC DNA]</scope>
    <source>
        <strain evidence="8 9">ATCC 38327</strain>
    </source>
</reference>
<keyword evidence="4" id="KW-0804">Transcription</keyword>
<dbReference type="SUPFAM" id="SSF55455">
    <property type="entry name" value="SRF-like"/>
    <property type="match status" value="1"/>
</dbReference>
<dbReference type="InterPro" id="IPR036879">
    <property type="entry name" value="TF_MADSbox_sf"/>
</dbReference>
<dbReference type="GO" id="GO:0003677">
    <property type="term" value="F:DNA binding"/>
    <property type="evidence" value="ECO:0007669"/>
    <property type="project" value="UniProtKB-KW"/>
</dbReference>
<comment type="subcellular location">
    <subcellularLocation>
        <location evidence="1">Nucleus</location>
    </subcellularLocation>
</comment>
<dbReference type="STRING" id="578462.A0A0L0S3N4"/>
<evidence type="ECO:0000256" key="4">
    <source>
        <dbReference type="ARBA" id="ARBA00023163"/>
    </source>
</evidence>
<feature type="compositionally biased region" description="Low complexity" evidence="6">
    <location>
        <begin position="140"/>
        <end position="173"/>
    </location>
</feature>
<dbReference type="Pfam" id="PF00319">
    <property type="entry name" value="SRF-TF"/>
    <property type="match status" value="1"/>
</dbReference>
<dbReference type="SMART" id="SM00432">
    <property type="entry name" value="MADS"/>
    <property type="match status" value="1"/>
</dbReference>
<evidence type="ECO:0000256" key="5">
    <source>
        <dbReference type="ARBA" id="ARBA00023242"/>
    </source>
</evidence>
<dbReference type="PROSITE" id="PS50066">
    <property type="entry name" value="MADS_BOX_2"/>
    <property type="match status" value="1"/>
</dbReference>
<evidence type="ECO:0000256" key="1">
    <source>
        <dbReference type="ARBA" id="ARBA00004123"/>
    </source>
</evidence>
<feature type="compositionally biased region" description="Low complexity" evidence="6">
    <location>
        <begin position="508"/>
        <end position="521"/>
    </location>
</feature>
<sequence length="665" mass="69764">MGRRKIKIELIPGERTRQATFIKRRMGIMKKAYELAELCGCQIGMLIFSSSGKLFEFSSTGDLDSILLRYAEYTQPHEIRTSRHYKEPGFQDTHVGATTAHADADSDDDDDMEQDVPLSATDPVPPRPLPTPAAAPPAQPAQNGAPVQHQQQQQPQQQSQQPVGIAPVAALAPCPVPGHGPDALHRVPDHGAQYANSAAPPAHRHAPTGHSGYYQDSRPAAAPQHVHSHAQHPAPLLHPSSGPFAPAPPPPPPSHAHGLPVHVHGPPHAAEEPQHYRHPHYYPLPPPPVETAPVYSHPPPPGYYHQTHAHVAPYPAHGPPAGAPHHAPYAPPPPPHSRPYDAYHDAPRSAPPGPAPRPQSWPYAPTDVPSRFIDPHPHVTPGSPLSTMAAQMDPSRTVHSPVLKRSASDMLGATETAARWTQRCARDQRAAIGKQAQTAAVRVQAAVLAAAANPDPDVRGAHISARRRGPGECREHLLAAPYWCVDDPGAPAARPRPDRRRVADRDPGVAARPASAAAAAAPAPAPGRRVIVGGSARLAADAARAAPAREFADVAAPWVVANASVAGVGRRARGSALAAACEYGAVPVTGEVAARAPCAAAVGALAARTGRAVCKIAWVTAVGARGDEATVGAGGGDRGAGRFGAFMICGEAGYESLCVYVCMCV</sequence>
<evidence type="ECO:0000259" key="7">
    <source>
        <dbReference type="PROSITE" id="PS50066"/>
    </source>
</evidence>
<dbReference type="PANTHER" id="PTHR48019">
    <property type="entry name" value="SERUM RESPONSE FACTOR HOMOLOG"/>
    <property type="match status" value="1"/>
</dbReference>
<feature type="compositionally biased region" description="Pro residues" evidence="6">
    <location>
        <begin position="123"/>
        <end position="139"/>
    </location>
</feature>
<feature type="region of interest" description="Disordered" evidence="6">
    <location>
        <begin position="100"/>
        <end position="368"/>
    </location>
</feature>
<evidence type="ECO:0000313" key="8">
    <source>
        <dbReference type="EMBL" id="KNE57167.1"/>
    </source>
</evidence>
<feature type="region of interest" description="Disordered" evidence="6">
    <location>
        <begin position="488"/>
        <end position="521"/>
    </location>
</feature>
<feature type="domain" description="MADS-box" evidence="7">
    <location>
        <begin position="1"/>
        <end position="61"/>
    </location>
</feature>
<dbReference type="PRINTS" id="PR00404">
    <property type="entry name" value="MADSDOMAIN"/>
</dbReference>
<feature type="compositionally biased region" description="Basic and acidic residues" evidence="6">
    <location>
        <begin position="338"/>
        <end position="347"/>
    </location>
</feature>
<dbReference type="GO" id="GO:0005634">
    <property type="term" value="C:nucleus"/>
    <property type="evidence" value="ECO:0007669"/>
    <property type="project" value="UniProtKB-SubCell"/>
</dbReference>
<dbReference type="EMBL" id="GG745331">
    <property type="protein sequence ID" value="KNE57167.1"/>
    <property type="molecule type" value="Genomic_DNA"/>
</dbReference>
<dbReference type="Proteomes" id="UP000054350">
    <property type="component" value="Unassembled WGS sequence"/>
</dbReference>
<keyword evidence="5" id="KW-0539">Nucleus</keyword>
<feature type="compositionally biased region" description="Acidic residues" evidence="6">
    <location>
        <begin position="105"/>
        <end position="114"/>
    </location>
</feature>
<gene>
    <name evidence="8" type="ORF">AMAG_02914</name>
</gene>
<reference evidence="9" key="2">
    <citation type="submission" date="2009-11" db="EMBL/GenBank/DDBJ databases">
        <title>The Genome Sequence of Allomyces macrogynus strain ATCC 38327.</title>
        <authorList>
            <consortium name="The Broad Institute Genome Sequencing Platform"/>
            <person name="Russ C."/>
            <person name="Cuomo C."/>
            <person name="Shea T."/>
            <person name="Young S.K."/>
            <person name="Zeng Q."/>
            <person name="Koehrsen M."/>
            <person name="Haas B."/>
            <person name="Borodovsky M."/>
            <person name="Guigo R."/>
            <person name="Alvarado L."/>
            <person name="Berlin A."/>
            <person name="Borenstein D."/>
            <person name="Chen Z."/>
            <person name="Engels R."/>
            <person name="Freedman E."/>
            <person name="Gellesch M."/>
            <person name="Goldberg J."/>
            <person name="Griggs A."/>
            <person name="Gujja S."/>
            <person name="Heiman D."/>
            <person name="Hepburn T."/>
            <person name="Howarth C."/>
            <person name="Jen D."/>
            <person name="Larson L."/>
            <person name="Lewis B."/>
            <person name="Mehta T."/>
            <person name="Park D."/>
            <person name="Pearson M."/>
            <person name="Roberts A."/>
            <person name="Saif S."/>
            <person name="Shenoy N."/>
            <person name="Sisk P."/>
            <person name="Stolte C."/>
            <person name="Sykes S."/>
            <person name="Walk T."/>
            <person name="White J."/>
            <person name="Yandava C."/>
            <person name="Burger G."/>
            <person name="Gray M.W."/>
            <person name="Holland P.W.H."/>
            <person name="King N."/>
            <person name="Lang F.B.F."/>
            <person name="Roger A.J."/>
            <person name="Ruiz-Trillo I."/>
            <person name="Lander E."/>
            <person name="Nusbaum C."/>
        </authorList>
    </citation>
    <scope>NUCLEOTIDE SEQUENCE [LARGE SCALE GENOMIC DNA]</scope>
    <source>
        <strain evidence="9">ATCC 38327</strain>
    </source>
</reference>
<name>A0A0L0S3N4_ALLM3</name>
<keyword evidence="3" id="KW-0238">DNA-binding</keyword>
<dbReference type="eggNOG" id="KOG0014">
    <property type="taxonomic scope" value="Eukaryota"/>
</dbReference>
<evidence type="ECO:0000256" key="6">
    <source>
        <dbReference type="SAM" id="MobiDB-lite"/>
    </source>
</evidence>
<feature type="compositionally biased region" description="Pro residues" evidence="6">
    <location>
        <begin position="282"/>
        <end position="302"/>
    </location>
</feature>
<keyword evidence="9" id="KW-1185">Reference proteome</keyword>
<feature type="compositionally biased region" description="Pro residues" evidence="6">
    <location>
        <begin position="245"/>
        <end position="254"/>
    </location>
</feature>
<dbReference type="OMA" id="RTEAIFY"/>
<dbReference type="InterPro" id="IPR050142">
    <property type="entry name" value="MADS-box/MEF2_TF"/>
</dbReference>
<dbReference type="VEuPathDB" id="FungiDB:AMAG_02914"/>
<keyword evidence="2" id="KW-0805">Transcription regulation</keyword>
<dbReference type="InterPro" id="IPR002100">
    <property type="entry name" value="TF_MADSbox"/>
</dbReference>
<accession>A0A0L0S3N4</accession>
<dbReference type="PROSITE" id="PS00350">
    <property type="entry name" value="MADS_BOX_1"/>
    <property type="match status" value="1"/>
</dbReference>
<dbReference type="OrthoDB" id="1898716at2759"/>
<dbReference type="GO" id="GO:0046983">
    <property type="term" value="F:protein dimerization activity"/>
    <property type="evidence" value="ECO:0007669"/>
    <property type="project" value="InterPro"/>
</dbReference>
<evidence type="ECO:0000256" key="3">
    <source>
        <dbReference type="ARBA" id="ARBA00023125"/>
    </source>
</evidence>
<organism evidence="8 9">
    <name type="scientific">Allomyces macrogynus (strain ATCC 38327)</name>
    <name type="common">Allomyces javanicus var. macrogynus</name>
    <dbReference type="NCBI Taxonomy" id="578462"/>
    <lineage>
        <taxon>Eukaryota</taxon>
        <taxon>Fungi</taxon>
        <taxon>Fungi incertae sedis</taxon>
        <taxon>Blastocladiomycota</taxon>
        <taxon>Blastocladiomycetes</taxon>
        <taxon>Blastocladiales</taxon>
        <taxon>Blastocladiaceae</taxon>
        <taxon>Allomyces</taxon>
    </lineage>
</organism>
<evidence type="ECO:0000256" key="2">
    <source>
        <dbReference type="ARBA" id="ARBA00023015"/>
    </source>
</evidence>